<dbReference type="NCBIfam" id="NF005722">
    <property type="entry name" value="PRK07539.1-2"/>
    <property type="match status" value="1"/>
</dbReference>
<dbReference type="CDD" id="cd03064">
    <property type="entry name" value="TRX_Fd_NuoE"/>
    <property type="match status" value="1"/>
</dbReference>
<dbReference type="PIRSF" id="PIRSF000216">
    <property type="entry name" value="NADH_DH_24kDa"/>
    <property type="match status" value="1"/>
</dbReference>
<evidence type="ECO:0000256" key="1">
    <source>
        <dbReference type="ARBA" id="ARBA00010643"/>
    </source>
</evidence>
<dbReference type="InterPro" id="IPR041921">
    <property type="entry name" value="NuoE_N"/>
</dbReference>
<name>A0A7C3PSR0_DICTH</name>
<evidence type="ECO:0000256" key="2">
    <source>
        <dbReference type="ARBA" id="ARBA00022714"/>
    </source>
</evidence>
<dbReference type="PANTHER" id="PTHR43342:SF1">
    <property type="entry name" value="BIFURCATING [FEFE] HYDROGENASE GAMMA SUBUNIT"/>
    <property type="match status" value="1"/>
</dbReference>
<accession>A0A7C3PSR0</accession>
<organism evidence="8">
    <name type="scientific">Dictyoglomus thermophilum</name>
    <dbReference type="NCBI Taxonomy" id="14"/>
    <lineage>
        <taxon>Bacteria</taxon>
        <taxon>Pseudomonadati</taxon>
        <taxon>Dictyoglomota</taxon>
        <taxon>Dictyoglomia</taxon>
        <taxon>Dictyoglomales</taxon>
        <taxon>Dictyoglomaceae</taxon>
        <taxon>Dictyoglomus</taxon>
    </lineage>
</organism>
<evidence type="ECO:0000313" key="8">
    <source>
        <dbReference type="EMBL" id="HGK23133.1"/>
    </source>
</evidence>
<evidence type="ECO:0000256" key="7">
    <source>
        <dbReference type="PIRSR" id="PIRSR000216-1"/>
    </source>
</evidence>
<evidence type="ECO:0000256" key="4">
    <source>
        <dbReference type="ARBA" id="ARBA00023004"/>
    </source>
</evidence>
<comment type="cofactor">
    <cofactor evidence="7">
        <name>[2Fe-2S] cluster</name>
        <dbReference type="ChEBI" id="CHEBI:190135"/>
    </cofactor>
    <text evidence="7">Binds 1 [2Fe-2S] cluster.</text>
</comment>
<dbReference type="InterPro" id="IPR042128">
    <property type="entry name" value="NuoE_dom"/>
</dbReference>
<dbReference type="FunFam" id="3.40.30.10:FF:000015">
    <property type="entry name" value="NADH-quinone oxidoreductase subunit E"/>
    <property type="match status" value="1"/>
</dbReference>
<feature type="binding site" evidence="7">
    <location>
        <position position="80"/>
    </location>
    <ligand>
        <name>[2Fe-2S] cluster</name>
        <dbReference type="ChEBI" id="CHEBI:190135"/>
    </ligand>
</feature>
<dbReference type="AlphaFoldDB" id="A0A7C3PSR0"/>
<gene>
    <name evidence="8" type="primary">nuoE</name>
    <name evidence="8" type="ORF">ENU78_01570</name>
</gene>
<dbReference type="InterPro" id="IPR036249">
    <property type="entry name" value="Thioredoxin-like_sf"/>
</dbReference>
<dbReference type="InterPro" id="IPR002023">
    <property type="entry name" value="NuoE-like"/>
</dbReference>
<dbReference type="GO" id="GO:0016491">
    <property type="term" value="F:oxidoreductase activity"/>
    <property type="evidence" value="ECO:0007669"/>
    <property type="project" value="UniProtKB-KW"/>
</dbReference>
<comment type="cofactor">
    <cofactor evidence="6">
        <name>[2Fe-2S] cluster</name>
        <dbReference type="ChEBI" id="CHEBI:190135"/>
    </cofactor>
</comment>
<keyword evidence="3 7" id="KW-0479">Metal-binding</keyword>
<dbReference type="PROSITE" id="PS01099">
    <property type="entry name" value="COMPLEX1_24K"/>
    <property type="match status" value="1"/>
</dbReference>
<comment type="similarity">
    <text evidence="1">Belongs to the complex I 24 kDa subunit family.</text>
</comment>
<sequence>MKLKRNFTKVEEILKKHGYRKDNLIKILLDVQKEYRYLPEDVINYIGVALDISPAKIYGVATFYAQFSLKPKGKYTILVCDGTACHMAGSTSLIGAIKEELNIGPGEVTEDLMFSLDQVGCLGACALAPVMVINEEVYGNLTPEKVKEILRNLKEREMENA</sequence>
<comment type="caution">
    <text evidence="8">The sequence shown here is derived from an EMBL/GenBank/DDBJ whole genome shotgun (WGS) entry which is preliminary data.</text>
</comment>
<feature type="binding site" evidence="7">
    <location>
        <position position="121"/>
    </location>
    <ligand>
        <name>[2Fe-2S] cluster</name>
        <dbReference type="ChEBI" id="CHEBI:190135"/>
    </ligand>
</feature>
<dbReference type="InterPro" id="IPR028431">
    <property type="entry name" value="NADP_DH_HndA-like"/>
</dbReference>
<dbReference type="Gene3D" id="3.40.30.10">
    <property type="entry name" value="Glutaredoxin"/>
    <property type="match status" value="1"/>
</dbReference>
<keyword evidence="5 7" id="KW-0411">Iron-sulfur</keyword>
<keyword evidence="2 7" id="KW-0001">2Fe-2S</keyword>
<proteinExistence type="inferred from homology"/>
<keyword evidence="8" id="KW-0560">Oxidoreductase</keyword>
<dbReference type="SUPFAM" id="SSF52833">
    <property type="entry name" value="Thioredoxin-like"/>
    <property type="match status" value="1"/>
</dbReference>
<dbReference type="RefSeq" id="WP_149122703.1">
    <property type="nucleotide sequence ID" value="NZ_VTFL01000002.1"/>
</dbReference>
<dbReference type="Pfam" id="PF01257">
    <property type="entry name" value="2Fe-2S_thioredx"/>
    <property type="match status" value="1"/>
</dbReference>
<evidence type="ECO:0000256" key="6">
    <source>
        <dbReference type="ARBA" id="ARBA00034078"/>
    </source>
</evidence>
<dbReference type="PANTHER" id="PTHR43342">
    <property type="entry name" value="NADH-QUINONE OXIDOREDUCTASE, E SUBUNIT"/>
    <property type="match status" value="1"/>
</dbReference>
<evidence type="ECO:0000256" key="3">
    <source>
        <dbReference type="ARBA" id="ARBA00022723"/>
    </source>
</evidence>
<dbReference type="GO" id="GO:0046872">
    <property type="term" value="F:metal ion binding"/>
    <property type="evidence" value="ECO:0007669"/>
    <property type="project" value="UniProtKB-KW"/>
</dbReference>
<keyword evidence="4 7" id="KW-0408">Iron</keyword>
<feature type="binding site" evidence="7">
    <location>
        <position position="125"/>
    </location>
    <ligand>
        <name>[2Fe-2S] cluster</name>
        <dbReference type="ChEBI" id="CHEBI:190135"/>
    </ligand>
</feature>
<protein>
    <submittedName>
        <fullName evidence="8">NADH-quinone oxidoreductase subunit NuoE</fullName>
        <ecNumber evidence="8">1.6.5.11</ecNumber>
    </submittedName>
</protein>
<evidence type="ECO:0000256" key="5">
    <source>
        <dbReference type="ARBA" id="ARBA00023014"/>
    </source>
</evidence>
<dbReference type="Gene3D" id="1.10.10.1590">
    <property type="entry name" value="NADH-quinone oxidoreductase subunit E"/>
    <property type="match status" value="1"/>
</dbReference>
<dbReference type="EMBL" id="DTDV01000006">
    <property type="protein sequence ID" value="HGK23133.1"/>
    <property type="molecule type" value="Genomic_DNA"/>
</dbReference>
<reference evidence="8" key="1">
    <citation type="journal article" date="2020" name="mSystems">
        <title>Genome- and Community-Level Interaction Insights into Carbon Utilization and Element Cycling Functions of Hydrothermarchaeota in Hydrothermal Sediment.</title>
        <authorList>
            <person name="Zhou Z."/>
            <person name="Liu Y."/>
            <person name="Xu W."/>
            <person name="Pan J."/>
            <person name="Luo Z.H."/>
            <person name="Li M."/>
        </authorList>
    </citation>
    <scope>NUCLEOTIDE SEQUENCE [LARGE SCALE GENOMIC DNA]</scope>
    <source>
        <strain evidence="8">SpSt-70</strain>
    </source>
</reference>
<dbReference type="EC" id="1.6.5.11" evidence="8"/>
<feature type="binding site" evidence="7">
    <location>
        <position position="85"/>
    </location>
    <ligand>
        <name>[2Fe-2S] cluster</name>
        <dbReference type="ChEBI" id="CHEBI:190135"/>
    </ligand>
</feature>
<dbReference type="GO" id="GO:0051537">
    <property type="term" value="F:2 iron, 2 sulfur cluster binding"/>
    <property type="evidence" value="ECO:0007669"/>
    <property type="project" value="UniProtKB-KW"/>
</dbReference>